<protein>
    <submittedName>
        <fullName evidence="1">Uncharacterized protein</fullName>
    </submittedName>
</protein>
<dbReference type="STRING" id="1163617.SCD_n00961"/>
<gene>
    <name evidence="1" type="ORF">SCD_n00961</name>
</gene>
<dbReference type="HOGENOM" id="CLU_1546791_0_0_4"/>
<keyword evidence="2" id="KW-1185">Reference proteome</keyword>
<dbReference type="KEGG" id="sdr:SCD_n00961"/>
<dbReference type="RefSeq" id="WP_009206251.1">
    <property type="nucleotide sequence ID" value="NC_022357.1"/>
</dbReference>
<dbReference type="EMBL" id="AP013066">
    <property type="protein sequence ID" value="BAN34801.1"/>
    <property type="molecule type" value="Genomic_DNA"/>
</dbReference>
<accession>S6AFV0</accession>
<dbReference type="eggNOG" id="ENOG5030Y5F">
    <property type="taxonomic scope" value="Bacteria"/>
</dbReference>
<name>S6AFV0_SULDS</name>
<evidence type="ECO:0000313" key="2">
    <source>
        <dbReference type="Proteomes" id="UP000015559"/>
    </source>
</evidence>
<evidence type="ECO:0000313" key="1">
    <source>
        <dbReference type="EMBL" id="BAN34801.1"/>
    </source>
</evidence>
<sequence length="173" mass="20803">MILERGSFELDLKLIKLKAELSDLDRQCAWELYTELSTRRAITGRLSDPKCKDFTGEIYVESLDSLYRFFQEARAIMRKFPVGRLSANQQNHLGALIFRMMQDVLRPFLEKWHGQYRHWWENDSDKALPPFQRQVAFPNHDEFLQDWTNLRWMVRHVQKKLVQVYKLVDITKK</sequence>
<organism evidence="1 2">
    <name type="scientific">Sulfuricella denitrificans (strain DSM 22764 / NBRC 105220 / skB26)</name>
    <dbReference type="NCBI Taxonomy" id="1163617"/>
    <lineage>
        <taxon>Bacteria</taxon>
        <taxon>Pseudomonadati</taxon>
        <taxon>Pseudomonadota</taxon>
        <taxon>Betaproteobacteria</taxon>
        <taxon>Nitrosomonadales</taxon>
        <taxon>Sulfuricellaceae</taxon>
        <taxon>Sulfuricella</taxon>
    </lineage>
</organism>
<reference evidence="1 2" key="1">
    <citation type="journal article" date="2012" name="Appl. Environ. Microbiol.">
        <title>Draft genome sequence of a psychrotolerant sulfur-oxidizing bacterium, Sulfuricella denitrificans skB26, and proteomic insights into cold adaptation.</title>
        <authorList>
            <person name="Watanabe T."/>
            <person name="Kojima H."/>
            <person name="Fukui M."/>
        </authorList>
    </citation>
    <scope>NUCLEOTIDE SEQUENCE [LARGE SCALE GENOMIC DNA]</scope>
    <source>
        <strain evidence="2">skB26</strain>
    </source>
</reference>
<dbReference type="OrthoDB" id="511218at2"/>
<proteinExistence type="predicted"/>
<dbReference type="AlphaFoldDB" id="S6AFV0"/>
<dbReference type="Proteomes" id="UP000015559">
    <property type="component" value="Chromosome"/>
</dbReference>